<protein>
    <submittedName>
        <fullName evidence="4">SMP-30/Gluconolaconase/LRE domain protein</fullName>
        <ecNumber evidence="4">3.1.1.17</ecNumber>
    </submittedName>
</protein>
<feature type="domain" description="SMP-30/Gluconolactonase/LRE-like region" evidence="3">
    <location>
        <begin position="132"/>
        <end position="375"/>
    </location>
</feature>
<name>B2IUV5_NOSP7</name>
<keyword evidence="5" id="KW-1185">Reference proteome</keyword>
<dbReference type="InterPro" id="IPR011042">
    <property type="entry name" value="6-blade_b-propeller_TolB-like"/>
</dbReference>
<gene>
    <name evidence="4" type="ordered locus">Npun_R6059</name>
</gene>
<reference evidence="4 5" key="2">
    <citation type="journal article" date="2013" name="Plant Physiol.">
        <title>A Nostoc punctiforme Sugar Transporter Necessary to Establish a Cyanobacterium-Plant Symbiosis.</title>
        <authorList>
            <person name="Ekman M."/>
            <person name="Picossi S."/>
            <person name="Campbell E.L."/>
            <person name="Meeks J.C."/>
            <person name="Flores E."/>
        </authorList>
    </citation>
    <scope>NUCLEOTIDE SEQUENCE [LARGE SCALE GENOMIC DNA]</scope>
    <source>
        <strain evidence="5">ATCC 29133 / PCC 73102</strain>
    </source>
</reference>
<evidence type="ECO:0000313" key="4">
    <source>
        <dbReference type="EMBL" id="ACC84348.1"/>
    </source>
</evidence>
<dbReference type="Proteomes" id="UP000001191">
    <property type="component" value="Chromosome"/>
</dbReference>
<evidence type="ECO:0000256" key="1">
    <source>
        <dbReference type="ARBA" id="ARBA00008853"/>
    </source>
</evidence>
<dbReference type="Pfam" id="PF08450">
    <property type="entry name" value="SGL"/>
    <property type="match status" value="1"/>
</dbReference>
<accession>B2IUV5</accession>
<dbReference type="PROSITE" id="PS51257">
    <property type="entry name" value="PROKAR_LIPOPROTEIN"/>
    <property type="match status" value="1"/>
</dbReference>
<dbReference type="EC" id="3.1.1.17" evidence="4"/>
<dbReference type="GO" id="GO:0004341">
    <property type="term" value="F:gluconolactonase activity"/>
    <property type="evidence" value="ECO:0007669"/>
    <property type="project" value="UniProtKB-EC"/>
</dbReference>
<dbReference type="GO" id="GO:0005975">
    <property type="term" value="P:carbohydrate metabolic process"/>
    <property type="evidence" value="ECO:0007669"/>
    <property type="project" value="InterPro"/>
</dbReference>
<dbReference type="RefSeq" id="WP_012412289.1">
    <property type="nucleotide sequence ID" value="NC_010628.1"/>
</dbReference>
<proteinExistence type="inferred from homology"/>
<dbReference type="HOGENOM" id="CLU_036110_0_0_3"/>
<dbReference type="PANTHER" id="PTHR47572:SF4">
    <property type="entry name" value="LACTONASE DRP35"/>
    <property type="match status" value="1"/>
</dbReference>
<dbReference type="PhylomeDB" id="B2IUV5"/>
<organism evidence="4 5">
    <name type="scientific">Nostoc punctiforme (strain ATCC 29133 / PCC 73102)</name>
    <dbReference type="NCBI Taxonomy" id="63737"/>
    <lineage>
        <taxon>Bacteria</taxon>
        <taxon>Bacillati</taxon>
        <taxon>Cyanobacteriota</taxon>
        <taxon>Cyanophyceae</taxon>
        <taxon>Nostocales</taxon>
        <taxon>Nostocaceae</taxon>
        <taxon>Nostoc</taxon>
    </lineage>
</organism>
<reference evidence="5" key="1">
    <citation type="submission" date="2008-04" db="EMBL/GenBank/DDBJ databases">
        <title>Complete sequence of chromosome of Nostoc punctiforme ATCC 29133.</title>
        <authorList>
            <consortium name="US DOE Joint Genome Institute"/>
            <person name="Copeland A."/>
            <person name="Lucas S."/>
            <person name="Lapidus A."/>
            <person name="Glavina del Rio T."/>
            <person name="Dalin E."/>
            <person name="Tice H."/>
            <person name="Pitluck S."/>
            <person name="Chain P."/>
            <person name="Malfatti S."/>
            <person name="Shin M."/>
            <person name="Vergez L."/>
            <person name="Schmutz J."/>
            <person name="Larimer F."/>
            <person name="Land M."/>
            <person name="Hauser L."/>
            <person name="Kyrpides N."/>
            <person name="Kim E."/>
            <person name="Meeks J.C."/>
            <person name="Elhai J."/>
            <person name="Campbell E.L."/>
            <person name="Thiel T."/>
            <person name="Longmire J."/>
            <person name="Potts M."/>
            <person name="Atlas R."/>
        </authorList>
    </citation>
    <scope>NUCLEOTIDE SEQUENCE [LARGE SCALE GENOMIC DNA]</scope>
    <source>
        <strain evidence="5">ATCC 29133 / PCC 73102</strain>
    </source>
</reference>
<dbReference type="KEGG" id="npu:Npun_R6059"/>
<dbReference type="InterPro" id="IPR011013">
    <property type="entry name" value="Gal_mutarotase_sf_dom"/>
</dbReference>
<dbReference type="SUPFAM" id="SSF63829">
    <property type="entry name" value="Calcium-dependent phosphotriesterase"/>
    <property type="match status" value="1"/>
</dbReference>
<evidence type="ECO:0000259" key="3">
    <source>
        <dbReference type="Pfam" id="PF08450"/>
    </source>
</evidence>
<keyword evidence="2 4" id="KW-0378">Hydrolase</keyword>
<dbReference type="Gene3D" id="2.120.10.30">
    <property type="entry name" value="TolB, C-terminal domain"/>
    <property type="match status" value="1"/>
</dbReference>
<dbReference type="eggNOG" id="COG3386">
    <property type="taxonomic scope" value="Bacteria"/>
</dbReference>
<dbReference type="EnsemblBacteria" id="ACC84348">
    <property type="protein sequence ID" value="ACC84348"/>
    <property type="gene ID" value="Npun_R6059"/>
</dbReference>
<evidence type="ECO:0000256" key="2">
    <source>
        <dbReference type="ARBA" id="ARBA00022801"/>
    </source>
</evidence>
<dbReference type="GO" id="GO:0030246">
    <property type="term" value="F:carbohydrate binding"/>
    <property type="evidence" value="ECO:0007669"/>
    <property type="project" value="InterPro"/>
</dbReference>
<dbReference type="PANTHER" id="PTHR47572">
    <property type="entry name" value="LIPOPROTEIN-RELATED"/>
    <property type="match status" value="1"/>
</dbReference>
<evidence type="ECO:0000313" key="5">
    <source>
        <dbReference type="Proteomes" id="UP000001191"/>
    </source>
</evidence>
<dbReference type="InterPro" id="IPR051262">
    <property type="entry name" value="SMP-30/CGR1_Lactonase"/>
</dbReference>
<dbReference type="AlphaFoldDB" id="B2IUV5"/>
<dbReference type="SUPFAM" id="SSF74650">
    <property type="entry name" value="Galactose mutarotase-like"/>
    <property type="match status" value="1"/>
</dbReference>
<dbReference type="InterPro" id="IPR013658">
    <property type="entry name" value="SGL"/>
</dbReference>
<sequence>MPPIFIKNLKLAAISITTGITIIFMSILYSCQGGNAKGKIVFLDTNITQIQDSHQQNTNITFKEWGKTEKGQAVQLFTLTNANGLVAKITNYGVIITELKVPVHKFYKKQDNLQNILEKNAQVEKIAKNFKFTEGPLWHPDGFLLFSDIPANTIYKWQPNRKLQIFRRHSGNANGNAFDQQGRLVTAEHGNRRVSRTEENGKLVTLVSHYQGKRLNSPNDLVVKSDGSIYFTDPPYGIKPQQEELGFYGVYRLTSDRKLTLLVKDFVRPNGIAFSPDETKLYVNDSETGHIRVFDVNSNGLLKNGHIFAQQKYPGKEGVPDGMKVDIKGNVYSTGPGGVWVFSPAGNLLGIIEVPEVPANLAWGDNDYKTLYITARNSLYRIRLKNPGEGYPIYKNHWNRKLG</sequence>
<comment type="similarity">
    <text evidence="1">Belongs to the SMP-30/CGR1 family.</text>
</comment>
<dbReference type="STRING" id="63737.Npun_R6059"/>
<dbReference type="EMBL" id="CP001037">
    <property type="protein sequence ID" value="ACC84348.1"/>
    <property type="molecule type" value="Genomic_DNA"/>
</dbReference>